<dbReference type="EMBL" id="KV878888">
    <property type="protein sequence ID" value="OJJ89658.1"/>
    <property type="molecule type" value="Genomic_DNA"/>
</dbReference>
<protein>
    <recommendedName>
        <fullName evidence="8">PHD-type domain-containing protein</fullName>
    </recommendedName>
</protein>
<evidence type="ECO:0000256" key="3">
    <source>
        <dbReference type="ARBA" id="ARBA00022771"/>
    </source>
</evidence>
<name>A0A1L9W0G0_ASPGL</name>
<feature type="compositionally biased region" description="Polar residues" evidence="7">
    <location>
        <begin position="1"/>
        <end position="14"/>
    </location>
</feature>
<keyword evidence="10" id="KW-1185">Reference proteome</keyword>
<feature type="compositionally biased region" description="Polar residues" evidence="7">
    <location>
        <begin position="260"/>
        <end position="277"/>
    </location>
</feature>
<comment type="subcellular location">
    <subcellularLocation>
        <location evidence="1">Nucleus</location>
    </subcellularLocation>
</comment>
<organism evidence="9 10">
    <name type="scientific">Aspergillus glaucus CBS 516.65</name>
    <dbReference type="NCBI Taxonomy" id="1160497"/>
    <lineage>
        <taxon>Eukaryota</taxon>
        <taxon>Fungi</taxon>
        <taxon>Dikarya</taxon>
        <taxon>Ascomycota</taxon>
        <taxon>Pezizomycotina</taxon>
        <taxon>Eurotiomycetes</taxon>
        <taxon>Eurotiomycetidae</taxon>
        <taxon>Eurotiales</taxon>
        <taxon>Aspergillaceae</taxon>
        <taxon>Aspergillus</taxon>
        <taxon>Aspergillus subgen. Aspergillus</taxon>
    </lineage>
</organism>
<evidence type="ECO:0000256" key="7">
    <source>
        <dbReference type="SAM" id="MobiDB-lite"/>
    </source>
</evidence>
<dbReference type="InterPro" id="IPR011011">
    <property type="entry name" value="Znf_FYVE_PHD"/>
</dbReference>
<dbReference type="CDD" id="cd15502">
    <property type="entry name" value="PHD_Phf1p_Phf2p_like"/>
    <property type="match status" value="1"/>
</dbReference>
<gene>
    <name evidence="9" type="ORF">ASPGLDRAFT_41678</name>
</gene>
<feature type="compositionally biased region" description="Low complexity" evidence="7">
    <location>
        <begin position="177"/>
        <end position="198"/>
    </location>
</feature>
<dbReference type="VEuPathDB" id="FungiDB:ASPGLDRAFT_41678"/>
<dbReference type="SUPFAM" id="SSF57903">
    <property type="entry name" value="FYVE/PHD zinc finger"/>
    <property type="match status" value="1"/>
</dbReference>
<dbReference type="InterPro" id="IPR001965">
    <property type="entry name" value="Znf_PHD"/>
</dbReference>
<evidence type="ECO:0000313" key="10">
    <source>
        <dbReference type="Proteomes" id="UP000184300"/>
    </source>
</evidence>
<dbReference type="GO" id="GO:0045814">
    <property type="term" value="P:negative regulation of gene expression, epigenetic"/>
    <property type="evidence" value="ECO:0007669"/>
    <property type="project" value="TreeGrafter"/>
</dbReference>
<dbReference type="InterPro" id="IPR013083">
    <property type="entry name" value="Znf_RING/FYVE/PHD"/>
</dbReference>
<dbReference type="RefSeq" id="XP_022406320.1">
    <property type="nucleotide sequence ID" value="XM_022545467.1"/>
</dbReference>
<evidence type="ECO:0000256" key="6">
    <source>
        <dbReference type="PROSITE-ProRule" id="PRU00146"/>
    </source>
</evidence>
<dbReference type="GeneID" id="34461728"/>
<dbReference type="GO" id="GO:0003682">
    <property type="term" value="F:chromatin binding"/>
    <property type="evidence" value="ECO:0007669"/>
    <property type="project" value="TreeGrafter"/>
</dbReference>
<dbReference type="GO" id="GO:0003677">
    <property type="term" value="F:DNA binding"/>
    <property type="evidence" value="ECO:0007669"/>
    <property type="project" value="TreeGrafter"/>
</dbReference>
<feature type="region of interest" description="Disordered" evidence="7">
    <location>
        <begin position="153"/>
        <end position="282"/>
    </location>
</feature>
<keyword evidence="5" id="KW-0539">Nucleus</keyword>
<feature type="compositionally biased region" description="Pro residues" evidence="7">
    <location>
        <begin position="125"/>
        <end position="137"/>
    </location>
</feature>
<dbReference type="PANTHER" id="PTHR12628:SF10">
    <property type="entry name" value="HOMEOBOX DOMAIN-CONTAINING PROTEIN"/>
    <property type="match status" value="1"/>
</dbReference>
<keyword evidence="2" id="KW-0479">Metal-binding</keyword>
<reference evidence="10" key="1">
    <citation type="journal article" date="2017" name="Genome Biol.">
        <title>Comparative genomics reveals high biological diversity and specific adaptations in the industrially and medically important fungal genus Aspergillus.</title>
        <authorList>
            <person name="de Vries R.P."/>
            <person name="Riley R."/>
            <person name="Wiebenga A."/>
            <person name="Aguilar-Osorio G."/>
            <person name="Amillis S."/>
            <person name="Uchima C.A."/>
            <person name="Anderluh G."/>
            <person name="Asadollahi M."/>
            <person name="Askin M."/>
            <person name="Barry K."/>
            <person name="Battaglia E."/>
            <person name="Bayram O."/>
            <person name="Benocci T."/>
            <person name="Braus-Stromeyer S.A."/>
            <person name="Caldana C."/>
            <person name="Canovas D."/>
            <person name="Cerqueira G.C."/>
            <person name="Chen F."/>
            <person name="Chen W."/>
            <person name="Choi C."/>
            <person name="Clum A."/>
            <person name="Dos Santos R.A."/>
            <person name="Damasio A.R."/>
            <person name="Diallinas G."/>
            <person name="Emri T."/>
            <person name="Fekete E."/>
            <person name="Flipphi M."/>
            <person name="Freyberg S."/>
            <person name="Gallo A."/>
            <person name="Gournas C."/>
            <person name="Habgood R."/>
            <person name="Hainaut M."/>
            <person name="Harispe M.L."/>
            <person name="Henrissat B."/>
            <person name="Hilden K.S."/>
            <person name="Hope R."/>
            <person name="Hossain A."/>
            <person name="Karabika E."/>
            <person name="Karaffa L."/>
            <person name="Karanyi Z."/>
            <person name="Krasevec N."/>
            <person name="Kuo A."/>
            <person name="Kusch H."/>
            <person name="LaButti K."/>
            <person name="Lagendijk E.L."/>
            <person name="Lapidus A."/>
            <person name="Levasseur A."/>
            <person name="Lindquist E."/>
            <person name="Lipzen A."/>
            <person name="Logrieco A.F."/>
            <person name="MacCabe A."/>
            <person name="Maekelae M.R."/>
            <person name="Malavazi I."/>
            <person name="Melin P."/>
            <person name="Meyer V."/>
            <person name="Mielnichuk N."/>
            <person name="Miskei M."/>
            <person name="Molnar A.P."/>
            <person name="Mule G."/>
            <person name="Ngan C.Y."/>
            <person name="Orejas M."/>
            <person name="Orosz E."/>
            <person name="Ouedraogo J.P."/>
            <person name="Overkamp K.M."/>
            <person name="Park H.-S."/>
            <person name="Perrone G."/>
            <person name="Piumi F."/>
            <person name="Punt P.J."/>
            <person name="Ram A.F."/>
            <person name="Ramon A."/>
            <person name="Rauscher S."/>
            <person name="Record E."/>
            <person name="Riano-Pachon D.M."/>
            <person name="Robert V."/>
            <person name="Roehrig J."/>
            <person name="Ruller R."/>
            <person name="Salamov A."/>
            <person name="Salih N.S."/>
            <person name="Samson R.A."/>
            <person name="Sandor E."/>
            <person name="Sanguinetti M."/>
            <person name="Schuetze T."/>
            <person name="Sepcic K."/>
            <person name="Shelest E."/>
            <person name="Sherlock G."/>
            <person name="Sophianopoulou V."/>
            <person name="Squina F.M."/>
            <person name="Sun H."/>
            <person name="Susca A."/>
            <person name="Todd R.B."/>
            <person name="Tsang A."/>
            <person name="Unkles S.E."/>
            <person name="van de Wiele N."/>
            <person name="van Rossen-Uffink D."/>
            <person name="Oliveira J.V."/>
            <person name="Vesth T.C."/>
            <person name="Visser J."/>
            <person name="Yu J.-H."/>
            <person name="Zhou M."/>
            <person name="Andersen M.R."/>
            <person name="Archer D.B."/>
            <person name="Baker S.E."/>
            <person name="Benoit I."/>
            <person name="Brakhage A.A."/>
            <person name="Braus G.H."/>
            <person name="Fischer R."/>
            <person name="Frisvad J.C."/>
            <person name="Goldman G.H."/>
            <person name="Houbraken J."/>
            <person name="Oakley B."/>
            <person name="Pocsi I."/>
            <person name="Scazzocchio C."/>
            <person name="Seiboth B."/>
            <person name="vanKuyk P.A."/>
            <person name="Wortman J."/>
            <person name="Dyer P.S."/>
            <person name="Grigoriev I.V."/>
        </authorList>
    </citation>
    <scope>NUCLEOTIDE SEQUENCE [LARGE SCALE GENOMIC DNA]</scope>
    <source>
        <strain evidence="10">CBS 516.65</strain>
    </source>
</reference>
<feature type="compositionally biased region" description="Low complexity" evidence="7">
    <location>
        <begin position="15"/>
        <end position="36"/>
    </location>
</feature>
<dbReference type="PANTHER" id="PTHR12628">
    <property type="entry name" value="POLYCOMB-LIKE TRANSCRIPTION FACTOR"/>
    <property type="match status" value="1"/>
</dbReference>
<dbReference type="Pfam" id="PF00628">
    <property type="entry name" value="PHD"/>
    <property type="match status" value="1"/>
</dbReference>
<feature type="region of interest" description="Disordered" evidence="7">
    <location>
        <begin position="1"/>
        <end position="62"/>
    </location>
</feature>
<evidence type="ECO:0000256" key="4">
    <source>
        <dbReference type="ARBA" id="ARBA00022833"/>
    </source>
</evidence>
<feature type="compositionally biased region" description="Polar residues" evidence="7">
    <location>
        <begin position="232"/>
        <end position="243"/>
    </location>
</feature>
<evidence type="ECO:0000259" key="8">
    <source>
        <dbReference type="PROSITE" id="PS50016"/>
    </source>
</evidence>
<dbReference type="InterPro" id="IPR019787">
    <property type="entry name" value="Znf_PHD-finger"/>
</dbReference>
<dbReference type="OrthoDB" id="5863171at2759"/>
<keyword evidence="4" id="KW-0862">Zinc</keyword>
<feature type="compositionally biased region" description="Polar residues" evidence="7">
    <location>
        <begin position="462"/>
        <end position="486"/>
    </location>
</feature>
<sequence>MAQENGVSPQASIETTPSSHTQLTTSSSMSQSQNTTNIDSSVGPPLDATKKPSTIPGRVEIPKLSPATTELLARVTGSFARKDGFDPMTGWSSPSLDTDLNNKWKAQGTDNMKSSSAFLEITPSHLPPSRPDVPSIPTPAEKDYIETGIINLAPKPADPISTHLQPQSQPQAMIPGTRTAKQQKAAAPRARQSANGTKRTVKRRKRGDYDDGEGIIKAGDSTSDESDIAPMATQTKSGRQVNRPSLYVPPPAPSPSVGSKNTTAVPSPSSNIVTTPGSARKRKRVMRKGKDINANCVHCQRGNSPFTNAIVFCDSCNRAWHQLCHDPCIDREVVLVKEKEWMCKECRPVSLSSIQPTVVRSDPYAVQTQPAQVKLQIPPLEVGGSGFSGDECRGYLSSLSHATLVELLVTLTDRNPDLPIFPGNLKSLPSSKFPLQSGMSFSVSAAPANPLAAGSLSQEFTNNSISINGNGDTTAEQPPTDNNPSTAGKKRRHGEISEDDEAEYEIEDHRLYPRAGNGLHLSLNPDDLDIMQEDPACPTFSYSLHGSAKACAETNDAVPVWGTA</sequence>
<evidence type="ECO:0000256" key="1">
    <source>
        <dbReference type="ARBA" id="ARBA00004123"/>
    </source>
</evidence>
<dbReference type="GO" id="GO:0005634">
    <property type="term" value="C:nucleus"/>
    <property type="evidence" value="ECO:0007669"/>
    <property type="project" value="UniProtKB-SubCell"/>
</dbReference>
<dbReference type="InterPro" id="IPR019786">
    <property type="entry name" value="Zinc_finger_PHD-type_CS"/>
</dbReference>
<feature type="region of interest" description="Disordered" evidence="7">
    <location>
        <begin position="462"/>
        <end position="502"/>
    </location>
</feature>
<evidence type="ECO:0000313" key="9">
    <source>
        <dbReference type="EMBL" id="OJJ89658.1"/>
    </source>
</evidence>
<evidence type="ECO:0000256" key="2">
    <source>
        <dbReference type="ARBA" id="ARBA00022723"/>
    </source>
</evidence>
<dbReference type="GO" id="GO:0008270">
    <property type="term" value="F:zinc ion binding"/>
    <property type="evidence" value="ECO:0007669"/>
    <property type="project" value="UniProtKB-KW"/>
</dbReference>
<feature type="domain" description="PHD-type" evidence="8">
    <location>
        <begin position="293"/>
        <end position="349"/>
    </location>
</feature>
<accession>A0A1L9W0G0</accession>
<evidence type="ECO:0000256" key="5">
    <source>
        <dbReference type="ARBA" id="ARBA00023242"/>
    </source>
</evidence>
<dbReference type="AlphaFoldDB" id="A0A1L9W0G0"/>
<proteinExistence type="predicted"/>
<feature type="region of interest" description="Disordered" evidence="7">
    <location>
        <begin position="121"/>
        <end position="140"/>
    </location>
</feature>
<dbReference type="PROSITE" id="PS01359">
    <property type="entry name" value="ZF_PHD_1"/>
    <property type="match status" value="1"/>
</dbReference>
<feature type="compositionally biased region" description="Polar residues" evidence="7">
    <location>
        <begin position="162"/>
        <end position="171"/>
    </location>
</feature>
<dbReference type="Gene3D" id="3.30.40.10">
    <property type="entry name" value="Zinc/RING finger domain, C3HC4 (zinc finger)"/>
    <property type="match status" value="1"/>
</dbReference>
<dbReference type="SMART" id="SM00249">
    <property type="entry name" value="PHD"/>
    <property type="match status" value="1"/>
</dbReference>
<keyword evidence="3 6" id="KW-0863">Zinc-finger</keyword>
<dbReference type="PROSITE" id="PS50016">
    <property type="entry name" value="ZF_PHD_2"/>
    <property type="match status" value="1"/>
</dbReference>
<dbReference type="Proteomes" id="UP000184300">
    <property type="component" value="Unassembled WGS sequence"/>
</dbReference>
<dbReference type="STRING" id="1160497.A0A1L9W0G0"/>